<evidence type="ECO:0000256" key="3">
    <source>
        <dbReference type="ARBA" id="ARBA00022481"/>
    </source>
</evidence>
<gene>
    <name evidence="10" type="ORF">MNBD_GAMMA14-840</name>
</gene>
<keyword evidence="4" id="KW-0997">Cell inner membrane</keyword>
<dbReference type="GO" id="GO:0015627">
    <property type="term" value="C:type II protein secretion system complex"/>
    <property type="evidence" value="ECO:0007669"/>
    <property type="project" value="InterPro"/>
</dbReference>
<evidence type="ECO:0000256" key="2">
    <source>
        <dbReference type="ARBA" id="ARBA00022475"/>
    </source>
</evidence>
<name>A0A3B0Z4U7_9ZZZZ</name>
<proteinExistence type="predicted"/>
<dbReference type="SUPFAM" id="SSF54523">
    <property type="entry name" value="Pili subunits"/>
    <property type="match status" value="1"/>
</dbReference>
<feature type="transmembrane region" description="Helical" evidence="8">
    <location>
        <begin position="6"/>
        <end position="30"/>
    </location>
</feature>
<evidence type="ECO:0000256" key="1">
    <source>
        <dbReference type="ARBA" id="ARBA00004377"/>
    </source>
</evidence>
<keyword evidence="3" id="KW-0488">Methylation</keyword>
<accession>A0A3B0Z4U7</accession>
<keyword evidence="7 8" id="KW-0472">Membrane</keyword>
<evidence type="ECO:0000259" key="9">
    <source>
        <dbReference type="Pfam" id="PF12019"/>
    </source>
</evidence>
<dbReference type="AlphaFoldDB" id="A0A3B0Z4U7"/>
<evidence type="ECO:0000256" key="6">
    <source>
        <dbReference type="ARBA" id="ARBA00022989"/>
    </source>
</evidence>
<dbReference type="EMBL" id="UOFM01000171">
    <property type="protein sequence ID" value="VAW76324.1"/>
    <property type="molecule type" value="Genomic_DNA"/>
</dbReference>
<dbReference type="InterPro" id="IPR022346">
    <property type="entry name" value="T2SS_GspH"/>
</dbReference>
<dbReference type="GO" id="GO:0015628">
    <property type="term" value="P:protein secretion by the type II secretion system"/>
    <property type="evidence" value="ECO:0007669"/>
    <property type="project" value="InterPro"/>
</dbReference>
<dbReference type="Pfam" id="PF07963">
    <property type="entry name" value="N_methyl"/>
    <property type="match status" value="1"/>
</dbReference>
<keyword evidence="5 8" id="KW-0812">Transmembrane</keyword>
<reference evidence="10" key="1">
    <citation type="submission" date="2018-06" db="EMBL/GenBank/DDBJ databases">
        <authorList>
            <person name="Zhirakovskaya E."/>
        </authorList>
    </citation>
    <scope>NUCLEOTIDE SEQUENCE</scope>
</reference>
<feature type="domain" description="General secretion pathway GspH" evidence="9">
    <location>
        <begin position="42"/>
        <end position="161"/>
    </location>
</feature>
<dbReference type="InterPro" id="IPR012902">
    <property type="entry name" value="N_methyl_site"/>
</dbReference>
<keyword evidence="6 8" id="KW-1133">Transmembrane helix</keyword>
<evidence type="ECO:0000256" key="8">
    <source>
        <dbReference type="SAM" id="Phobius"/>
    </source>
</evidence>
<protein>
    <recommendedName>
        <fullName evidence="9">General secretion pathway GspH domain-containing protein</fullName>
    </recommendedName>
</protein>
<dbReference type="InterPro" id="IPR045584">
    <property type="entry name" value="Pilin-like"/>
</dbReference>
<evidence type="ECO:0000256" key="7">
    <source>
        <dbReference type="ARBA" id="ARBA00023136"/>
    </source>
</evidence>
<keyword evidence="2" id="KW-1003">Cell membrane</keyword>
<dbReference type="NCBIfam" id="TIGR02532">
    <property type="entry name" value="IV_pilin_GFxxxE"/>
    <property type="match status" value="1"/>
</dbReference>
<evidence type="ECO:0000313" key="10">
    <source>
        <dbReference type="EMBL" id="VAW76324.1"/>
    </source>
</evidence>
<organism evidence="10">
    <name type="scientific">hydrothermal vent metagenome</name>
    <dbReference type="NCBI Taxonomy" id="652676"/>
    <lineage>
        <taxon>unclassified sequences</taxon>
        <taxon>metagenomes</taxon>
        <taxon>ecological metagenomes</taxon>
    </lineage>
</organism>
<dbReference type="Gene3D" id="3.55.40.10">
    <property type="entry name" value="minor pseudopilin epsh domain"/>
    <property type="match status" value="1"/>
</dbReference>
<sequence length="171" mass="18378">MKSENGFTLIELMVTLAIAATLVTIGVPNLQNFVMNNRLITHANDFIGAIQLARSEAIKRQRNTELCISTTFASSPPTCTGGQDWTAGWIVWADNDRDTNISADEIIQVHEAFAGNASLTSAVKSQFRYNSIGLVDAAGTLTLCDSRTGEQGRQITISNAGRTSITNLACP</sequence>
<evidence type="ECO:0000256" key="5">
    <source>
        <dbReference type="ARBA" id="ARBA00022692"/>
    </source>
</evidence>
<dbReference type="GO" id="GO:0005886">
    <property type="term" value="C:plasma membrane"/>
    <property type="evidence" value="ECO:0007669"/>
    <property type="project" value="UniProtKB-SubCell"/>
</dbReference>
<evidence type="ECO:0000256" key="4">
    <source>
        <dbReference type="ARBA" id="ARBA00022519"/>
    </source>
</evidence>
<comment type="subcellular location">
    <subcellularLocation>
        <location evidence="1">Cell inner membrane</location>
        <topology evidence="1">Single-pass membrane protein</topology>
    </subcellularLocation>
</comment>
<dbReference type="Pfam" id="PF12019">
    <property type="entry name" value="GspH"/>
    <property type="match status" value="1"/>
</dbReference>